<evidence type="ECO:0000313" key="2">
    <source>
        <dbReference type="Proteomes" id="UP001597196"/>
    </source>
</evidence>
<proteinExistence type="predicted"/>
<accession>A0ABW4CKA3</accession>
<gene>
    <name evidence="1" type="ORF">ACFQ4P_09645</name>
</gene>
<evidence type="ECO:0000313" key="1">
    <source>
        <dbReference type="EMBL" id="MFD1430509.1"/>
    </source>
</evidence>
<sequence length="204" mass="22896">MDESFTDPTQMVVSLTAWAEGARFSQSLTEGLNPAGWYPGAESKAHIASPQRLNKVLGQVGRSMKAQLLWLPFRTFQLASGKQDPLYPYLIAILARVLAINASAFTVVLDQRSDIKVEQLTADLRHLAAFIYVETGRRVTLQGLLMDSKKSLGVQTADFLAFGGMHLLMPALAAFHIRRLEYDTLIGEPLYQRYTRLHREFAER</sequence>
<reference evidence="2" key="1">
    <citation type="journal article" date="2019" name="Int. J. Syst. Evol. Microbiol.">
        <title>The Global Catalogue of Microorganisms (GCM) 10K type strain sequencing project: providing services to taxonomists for standard genome sequencing and annotation.</title>
        <authorList>
            <consortium name="The Broad Institute Genomics Platform"/>
            <consortium name="The Broad Institute Genome Sequencing Center for Infectious Disease"/>
            <person name="Wu L."/>
            <person name="Ma J."/>
        </authorList>
    </citation>
    <scope>NUCLEOTIDE SEQUENCE [LARGE SCALE GENOMIC DNA]</scope>
    <source>
        <strain evidence="2">CCM 8980</strain>
    </source>
</reference>
<dbReference type="Proteomes" id="UP001597196">
    <property type="component" value="Unassembled WGS sequence"/>
</dbReference>
<dbReference type="RefSeq" id="WP_203637114.1">
    <property type="nucleotide sequence ID" value="NZ_BOLS01000011.1"/>
</dbReference>
<organism evidence="1 2">
    <name type="scientific">Lacticaseibacillus mingshuiensis</name>
    <dbReference type="NCBI Taxonomy" id="2799574"/>
    <lineage>
        <taxon>Bacteria</taxon>
        <taxon>Bacillati</taxon>
        <taxon>Bacillota</taxon>
        <taxon>Bacilli</taxon>
        <taxon>Lactobacillales</taxon>
        <taxon>Lactobacillaceae</taxon>
        <taxon>Lacticaseibacillus</taxon>
    </lineage>
</organism>
<keyword evidence="2" id="KW-1185">Reference proteome</keyword>
<dbReference type="EMBL" id="JBHTOC010000013">
    <property type="protein sequence ID" value="MFD1430509.1"/>
    <property type="molecule type" value="Genomic_DNA"/>
</dbReference>
<protein>
    <submittedName>
        <fullName evidence="1">Uncharacterized protein</fullName>
    </submittedName>
</protein>
<name>A0ABW4CKA3_9LACO</name>
<comment type="caution">
    <text evidence="1">The sequence shown here is derived from an EMBL/GenBank/DDBJ whole genome shotgun (WGS) entry which is preliminary data.</text>
</comment>